<keyword evidence="11" id="KW-1185">Reference proteome</keyword>
<evidence type="ECO:0000313" key="10">
    <source>
        <dbReference type="EMBL" id="MBD2843306.1"/>
    </source>
</evidence>
<dbReference type="Gene3D" id="1.20.140.10">
    <property type="entry name" value="Butyryl-CoA Dehydrogenase, subunit A, domain 3"/>
    <property type="match status" value="1"/>
</dbReference>
<proteinExistence type="inferred from homology"/>
<dbReference type="RefSeq" id="WP_190788678.1">
    <property type="nucleotide sequence ID" value="NZ_JACXLC010000001.1"/>
</dbReference>
<protein>
    <submittedName>
        <fullName evidence="10">Acyl-CoA dehydrogenase family protein</fullName>
    </submittedName>
</protein>
<dbReference type="SUPFAM" id="SSF47203">
    <property type="entry name" value="Acyl-CoA dehydrogenase C-terminal domain-like"/>
    <property type="match status" value="1"/>
</dbReference>
<evidence type="ECO:0000259" key="7">
    <source>
        <dbReference type="Pfam" id="PF00441"/>
    </source>
</evidence>
<evidence type="ECO:0000259" key="9">
    <source>
        <dbReference type="Pfam" id="PF02771"/>
    </source>
</evidence>
<reference evidence="10 11" key="1">
    <citation type="submission" date="2020-09" db="EMBL/GenBank/DDBJ databases">
        <authorList>
            <person name="Yoon J.-W."/>
        </authorList>
    </citation>
    <scope>NUCLEOTIDE SEQUENCE [LARGE SCALE GENOMIC DNA]</scope>
    <source>
        <strain evidence="10 11">KMU-140</strain>
    </source>
</reference>
<keyword evidence="5 6" id="KW-0560">Oxidoreductase</keyword>
<organism evidence="10 11">
    <name type="scientific">Erythrobacter rubeus</name>
    <dbReference type="NCBI Taxonomy" id="2760803"/>
    <lineage>
        <taxon>Bacteria</taxon>
        <taxon>Pseudomonadati</taxon>
        <taxon>Pseudomonadota</taxon>
        <taxon>Alphaproteobacteria</taxon>
        <taxon>Sphingomonadales</taxon>
        <taxon>Erythrobacteraceae</taxon>
        <taxon>Erythrobacter/Porphyrobacter group</taxon>
        <taxon>Erythrobacter</taxon>
    </lineage>
</organism>
<dbReference type="Pfam" id="PF02771">
    <property type="entry name" value="Acyl-CoA_dh_N"/>
    <property type="match status" value="1"/>
</dbReference>
<evidence type="ECO:0000256" key="3">
    <source>
        <dbReference type="ARBA" id="ARBA00022630"/>
    </source>
</evidence>
<dbReference type="InterPro" id="IPR036250">
    <property type="entry name" value="AcylCo_DH-like_C"/>
</dbReference>
<dbReference type="InterPro" id="IPR037069">
    <property type="entry name" value="AcylCoA_DH/ox_N_sf"/>
</dbReference>
<comment type="caution">
    <text evidence="10">The sequence shown here is derived from an EMBL/GenBank/DDBJ whole genome shotgun (WGS) entry which is preliminary data.</text>
</comment>
<dbReference type="SUPFAM" id="SSF56645">
    <property type="entry name" value="Acyl-CoA dehydrogenase NM domain-like"/>
    <property type="match status" value="1"/>
</dbReference>
<feature type="domain" description="Acyl-CoA dehydrogenase/oxidase N-terminal" evidence="9">
    <location>
        <begin position="7"/>
        <end position="123"/>
    </location>
</feature>
<dbReference type="InterPro" id="IPR046373">
    <property type="entry name" value="Acyl-CoA_Oxase/DH_mid-dom_sf"/>
</dbReference>
<dbReference type="InterPro" id="IPR006091">
    <property type="entry name" value="Acyl-CoA_Oxase/DH_mid-dom"/>
</dbReference>
<dbReference type="Pfam" id="PF00441">
    <property type="entry name" value="Acyl-CoA_dh_1"/>
    <property type="match status" value="1"/>
</dbReference>
<dbReference type="EMBL" id="JACXLC010000001">
    <property type="protein sequence ID" value="MBD2843306.1"/>
    <property type="molecule type" value="Genomic_DNA"/>
</dbReference>
<evidence type="ECO:0000256" key="6">
    <source>
        <dbReference type="RuleBase" id="RU362125"/>
    </source>
</evidence>
<comment type="cofactor">
    <cofactor evidence="1 6">
        <name>FAD</name>
        <dbReference type="ChEBI" id="CHEBI:57692"/>
    </cofactor>
</comment>
<keyword evidence="4 6" id="KW-0274">FAD</keyword>
<gene>
    <name evidence="10" type="ORF">IB285_13680</name>
</gene>
<dbReference type="Gene3D" id="1.10.540.10">
    <property type="entry name" value="Acyl-CoA dehydrogenase/oxidase, N-terminal domain"/>
    <property type="match status" value="1"/>
</dbReference>
<feature type="domain" description="Acyl-CoA oxidase/dehydrogenase middle" evidence="8">
    <location>
        <begin position="127"/>
        <end position="218"/>
    </location>
</feature>
<name>A0ABR8KRA7_9SPHN</name>
<dbReference type="Pfam" id="PF02770">
    <property type="entry name" value="Acyl-CoA_dh_M"/>
    <property type="match status" value="1"/>
</dbReference>
<keyword evidence="3 6" id="KW-0285">Flavoprotein</keyword>
<dbReference type="PANTHER" id="PTHR43292:SF3">
    <property type="entry name" value="ACYL-COA DEHYDROGENASE FADE29"/>
    <property type="match status" value="1"/>
</dbReference>
<dbReference type="PANTHER" id="PTHR43292">
    <property type="entry name" value="ACYL-COA DEHYDROGENASE"/>
    <property type="match status" value="1"/>
</dbReference>
<dbReference type="InterPro" id="IPR009075">
    <property type="entry name" value="AcylCo_DH/oxidase_C"/>
</dbReference>
<sequence>MDMNFSAEDLAFREEVRTFLAEKLPDRLKDGARRTPGVFVEPDIGMEWHRILNEKGWVAPHWPEEDGGTGWTPTQKFIFEKECALAGAPAISILGLRLVGPVICEFGTPEQKAKFLPRLLSGEDYWCQGYSEPGSGSDLASLKTAARLDGDEYVVNGSKIWTTHAHHANWIFALVRTDAAVKKQAGITFLLIPMDQDGVEVTPIHSMSGDHEVNQVFFSDARTSVENRIGEEGAGWAIAKFLLENERGGSCYAPRLLKSIDKLEELAKEQPSGVNGAIAHDARFRDRLARVRLDAEALEFTELRILAELAKGRRPGPQTSLVKLLGSNIGQEIDTLRLELLGPDALQLPLERPLYGNEAPEPVGSELAQTAMGKYLNNRAATIFGGSDEVQKNIIAKTVLGL</sequence>
<evidence type="ECO:0000256" key="5">
    <source>
        <dbReference type="ARBA" id="ARBA00023002"/>
    </source>
</evidence>
<evidence type="ECO:0000259" key="8">
    <source>
        <dbReference type="Pfam" id="PF02770"/>
    </source>
</evidence>
<dbReference type="InterPro" id="IPR013786">
    <property type="entry name" value="AcylCoA_DH/ox_N"/>
</dbReference>
<accession>A0ABR8KRA7</accession>
<dbReference type="InterPro" id="IPR009100">
    <property type="entry name" value="AcylCoA_DH/oxidase_NM_dom_sf"/>
</dbReference>
<comment type="similarity">
    <text evidence="2 6">Belongs to the acyl-CoA dehydrogenase family.</text>
</comment>
<evidence type="ECO:0000256" key="2">
    <source>
        <dbReference type="ARBA" id="ARBA00009347"/>
    </source>
</evidence>
<evidence type="ECO:0000313" key="11">
    <source>
        <dbReference type="Proteomes" id="UP000635384"/>
    </source>
</evidence>
<evidence type="ECO:0000256" key="1">
    <source>
        <dbReference type="ARBA" id="ARBA00001974"/>
    </source>
</evidence>
<feature type="domain" description="Acyl-CoA dehydrogenase/oxidase C-terminal" evidence="7">
    <location>
        <begin position="233"/>
        <end position="399"/>
    </location>
</feature>
<dbReference type="Proteomes" id="UP000635384">
    <property type="component" value="Unassembled WGS sequence"/>
</dbReference>
<evidence type="ECO:0000256" key="4">
    <source>
        <dbReference type="ARBA" id="ARBA00022827"/>
    </source>
</evidence>
<dbReference type="InterPro" id="IPR052161">
    <property type="entry name" value="Mycobact_Acyl-CoA_DH"/>
</dbReference>
<dbReference type="Gene3D" id="2.40.110.10">
    <property type="entry name" value="Butyryl-CoA Dehydrogenase, subunit A, domain 2"/>
    <property type="match status" value="1"/>
</dbReference>